<dbReference type="EMBL" id="NTSO01000015">
    <property type="protein sequence ID" value="PFF46098.1"/>
    <property type="molecule type" value="Genomic_DNA"/>
</dbReference>
<evidence type="ECO:0000313" key="2">
    <source>
        <dbReference type="EMBL" id="KXY51131.1"/>
    </source>
</evidence>
<gene>
    <name evidence="2" type="ORF">AT268_32030</name>
    <name evidence="3" type="ORF">CN357_21870</name>
</gene>
<reference evidence="3 5" key="2">
    <citation type="submission" date="2017-09" db="EMBL/GenBank/DDBJ databases">
        <title>Large-scale bioinformatics analysis of Bacillus genomes uncovers conserved roles of natural products in bacterial physiology.</title>
        <authorList>
            <consortium name="Agbiome Team Llc"/>
            <person name="Bleich R.M."/>
            <person name="Kirk G.J."/>
            <person name="Santa Maria K.C."/>
            <person name="Allen S.E."/>
            <person name="Farag S."/>
            <person name="Shank E.A."/>
            <person name="Bowers A."/>
        </authorList>
    </citation>
    <scope>NUCLEOTIDE SEQUENCE [LARGE SCALE GENOMIC DNA]</scope>
    <source>
        <strain evidence="3 5">AFS020204</strain>
    </source>
</reference>
<evidence type="ECO:0000256" key="1">
    <source>
        <dbReference type="ARBA" id="ARBA00009981"/>
    </source>
</evidence>
<dbReference type="SUPFAM" id="SSF143120">
    <property type="entry name" value="YefM-like"/>
    <property type="match status" value="1"/>
</dbReference>
<sequence length="135" mass="15619">MKIPNLHQLIISLTDFKKKITDIINKKETKVIMKNNEPIAVFMPYSEYHSMDNQIKSTGEDITLPNGVQIKVVVDTKGDDIFRDTITIKTYIKMRTSGEYKLHFTQHLSAPDAESNLTSEEYIAYTDEKYNNKEN</sequence>
<comment type="similarity">
    <text evidence="1">Belongs to the phD/YefM antitoxin family.</text>
</comment>
<dbReference type="EMBL" id="LOMO01000001">
    <property type="protein sequence ID" value="KXY51131.1"/>
    <property type="molecule type" value="Genomic_DNA"/>
</dbReference>
<evidence type="ECO:0000313" key="5">
    <source>
        <dbReference type="Proteomes" id="UP000220210"/>
    </source>
</evidence>
<dbReference type="RefSeq" id="WP_000701306.1">
    <property type="nucleotide sequence ID" value="NZ_LOMO01000001.1"/>
</dbReference>
<name>A0A9X0MM41_BACCE</name>
<evidence type="ECO:0000313" key="3">
    <source>
        <dbReference type="EMBL" id="PFF46098.1"/>
    </source>
</evidence>
<comment type="caution">
    <text evidence="2">The sequence shown here is derived from an EMBL/GenBank/DDBJ whole genome shotgun (WGS) entry which is preliminary data.</text>
</comment>
<reference evidence="2 4" key="1">
    <citation type="submission" date="2015-12" db="EMBL/GenBank/DDBJ databases">
        <title>Bacillus cereus Group isolate.</title>
        <authorList>
            <person name="Kovac J."/>
        </authorList>
    </citation>
    <scope>NUCLEOTIDE SEQUENCE [LARGE SCALE GENOMIC DNA]</scope>
    <source>
        <strain evidence="2 4">FSL K6-0073</strain>
    </source>
</reference>
<evidence type="ECO:0000313" key="4">
    <source>
        <dbReference type="Proteomes" id="UP000075476"/>
    </source>
</evidence>
<proteinExistence type="inferred from homology"/>
<dbReference type="Proteomes" id="UP000075476">
    <property type="component" value="Unassembled WGS sequence"/>
</dbReference>
<dbReference type="NCBIfam" id="TIGR01552">
    <property type="entry name" value="phd_fam"/>
    <property type="match status" value="1"/>
</dbReference>
<accession>A0A9X0MM41</accession>
<organism evidence="2 4">
    <name type="scientific">Bacillus cereus</name>
    <dbReference type="NCBI Taxonomy" id="1396"/>
    <lineage>
        <taxon>Bacteria</taxon>
        <taxon>Bacillati</taxon>
        <taxon>Bacillota</taxon>
        <taxon>Bacilli</taxon>
        <taxon>Bacillales</taxon>
        <taxon>Bacillaceae</taxon>
        <taxon>Bacillus</taxon>
        <taxon>Bacillus cereus group</taxon>
    </lineage>
</organism>
<dbReference type="Proteomes" id="UP000220210">
    <property type="component" value="Unassembled WGS sequence"/>
</dbReference>
<protein>
    <submittedName>
        <fullName evidence="2">Prevent-host-death family protein</fullName>
    </submittedName>
</protein>
<dbReference type="AlphaFoldDB" id="A0A9X0MM41"/>
<dbReference type="InterPro" id="IPR036165">
    <property type="entry name" value="YefM-like_sf"/>
</dbReference>